<dbReference type="GO" id="GO:0006364">
    <property type="term" value="P:rRNA processing"/>
    <property type="evidence" value="ECO:0007669"/>
    <property type="project" value="TreeGrafter"/>
</dbReference>
<evidence type="ECO:0000256" key="2">
    <source>
        <dbReference type="ARBA" id="ARBA00006181"/>
    </source>
</evidence>
<dbReference type="STRING" id="5288.A0A5C5FTP9"/>
<evidence type="ECO:0000256" key="3">
    <source>
        <dbReference type="ARBA" id="ARBA00022490"/>
    </source>
</evidence>
<keyword evidence="7" id="KW-0378">Hydrolase</keyword>
<feature type="region of interest" description="Disordered" evidence="8">
    <location>
        <begin position="160"/>
        <end position="189"/>
    </location>
</feature>
<dbReference type="EMBL" id="SOZI01000098">
    <property type="protein sequence ID" value="TNY19354.1"/>
    <property type="molecule type" value="Genomic_DNA"/>
</dbReference>
<dbReference type="Gene3D" id="2.30.30.210">
    <property type="entry name" value="Ribonuclease P/MRP, subunit p29"/>
    <property type="match status" value="1"/>
</dbReference>
<dbReference type="InterPro" id="IPR002730">
    <property type="entry name" value="Rpp29/RNP1"/>
</dbReference>
<feature type="compositionally biased region" description="Basic and acidic residues" evidence="8">
    <location>
        <begin position="92"/>
        <end position="108"/>
    </location>
</feature>
<comment type="caution">
    <text evidence="9">The sequence shown here is derived from an EMBL/GenBank/DDBJ whole genome shotgun (WGS) entry which is preliminary data.</text>
</comment>
<dbReference type="AlphaFoldDB" id="A0A5C5FTP9"/>
<dbReference type="InterPro" id="IPR036980">
    <property type="entry name" value="RNase_P/MRP_Rpp29_sf"/>
</dbReference>
<dbReference type="OrthoDB" id="124041at2759"/>
<evidence type="ECO:0000313" key="10">
    <source>
        <dbReference type="Proteomes" id="UP000311382"/>
    </source>
</evidence>
<proteinExistence type="inferred from homology"/>
<comment type="similarity">
    <text evidence="2">Belongs to the eukaryotic/archaeal RNase P protein component 1 family.</text>
</comment>
<name>A0A5C5FTP9_9BASI</name>
<dbReference type="HAMAP" id="MF_00754">
    <property type="entry name" value="RNase_P_1"/>
    <property type="match status" value="1"/>
</dbReference>
<evidence type="ECO:0000256" key="4">
    <source>
        <dbReference type="ARBA" id="ARBA00022694"/>
    </source>
</evidence>
<protein>
    <submittedName>
        <fullName evidence="9">Rof/RNase P-like protein</fullName>
    </submittedName>
</protein>
<dbReference type="PANTHER" id="PTHR13348">
    <property type="entry name" value="RIBONUCLEASE P SUBUNIT P29"/>
    <property type="match status" value="1"/>
</dbReference>
<dbReference type="Pfam" id="PF01868">
    <property type="entry name" value="RNase_P-MRP_p29"/>
    <property type="match status" value="1"/>
</dbReference>
<dbReference type="GO" id="GO:0000172">
    <property type="term" value="C:ribonuclease MRP complex"/>
    <property type="evidence" value="ECO:0007669"/>
    <property type="project" value="InterPro"/>
</dbReference>
<reference evidence="9 10" key="1">
    <citation type="submission" date="2019-03" db="EMBL/GenBank/DDBJ databases">
        <title>Rhodosporidium diobovatum UCD-FST 08-225 genome sequencing, assembly, and annotation.</title>
        <authorList>
            <person name="Fakankun I.U."/>
            <person name="Fristensky B."/>
            <person name="Levin D.B."/>
        </authorList>
    </citation>
    <scope>NUCLEOTIDE SEQUENCE [LARGE SCALE GENOMIC DNA]</scope>
    <source>
        <strain evidence="9 10">UCD-FST 08-225</strain>
    </source>
</reference>
<dbReference type="GO" id="GO:0001682">
    <property type="term" value="P:tRNA 5'-leader removal"/>
    <property type="evidence" value="ECO:0007669"/>
    <property type="project" value="InterPro"/>
</dbReference>
<evidence type="ECO:0000256" key="1">
    <source>
        <dbReference type="ARBA" id="ARBA00004123"/>
    </source>
</evidence>
<dbReference type="GO" id="GO:0030677">
    <property type="term" value="C:ribonuclease P complex"/>
    <property type="evidence" value="ECO:0007669"/>
    <property type="project" value="InterPro"/>
</dbReference>
<keyword evidence="3" id="KW-0963">Cytoplasm</keyword>
<dbReference type="SUPFAM" id="SSF101744">
    <property type="entry name" value="Rof/RNase P subunit-like"/>
    <property type="match status" value="1"/>
</dbReference>
<dbReference type="InterPro" id="IPR023538">
    <property type="entry name" value="RNP1"/>
</dbReference>
<dbReference type="GO" id="GO:0033204">
    <property type="term" value="F:ribonuclease P RNA binding"/>
    <property type="evidence" value="ECO:0007669"/>
    <property type="project" value="InterPro"/>
</dbReference>
<evidence type="ECO:0000256" key="6">
    <source>
        <dbReference type="ARBA" id="ARBA00022759"/>
    </source>
</evidence>
<keyword evidence="6" id="KW-0255">Endonuclease</keyword>
<dbReference type="InterPro" id="IPR023534">
    <property type="entry name" value="Rof/RNase_P-like"/>
</dbReference>
<dbReference type="InterPro" id="IPR016848">
    <property type="entry name" value="RNase_P/MRP_Rpp29-subunit"/>
</dbReference>
<dbReference type="GO" id="GO:0004519">
    <property type="term" value="F:endonuclease activity"/>
    <property type="evidence" value="ECO:0007669"/>
    <property type="project" value="UniProtKB-KW"/>
</dbReference>
<keyword evidence="10" id="KW-1185">Reference proteome</keyword>
<evidence type="ECO:0000313" key="9">
    <source>
        <dbReference type="EMBL" id="TNY19354.1"/>
    </source>
</evidence>
<gene>
    <name evidence="9" type="ORF">DMC30DRAFT_417957</name>
</gene>
<dbReference type="GO" id="GO:0005634">
    <property type="term" value="C:nucleus"/>
    <property type="evidence" value="ECO:0007669"/>
    <property type="project" value="UniProtKB-SubCell"/>
</dbReference>
<dbReference type="SMART" id="SM00538">
    <property type="entry name" value="POP4"/>
    <property type="match status" value="1"/>
</dbReference>
<dbReference type="GO" id="GO:0016787">
    <property type="term" value="F:hydrolase activity"/>
    <property type="evidence" value="ECO:0007669"/>
    <property type="project" value="UniProtKB-KW"/>
</dbReference>
<evidence type="ECO:0000256" key="7">
    <source>
        <dbReference type="ARBA" id="ARBA00022801"/>
    </source>
</evidence>
<comment type="subcellular location">
    <subcellularLocation>
        <location evidence="1">Nucleus</location>
    </subcellularLocation>
</comment>
<dbReference type="PANTHER" id="PTHR13348:SF0">
    <property type="entry name" value="RIBONUCLEASE P PROTEIN SUBUNIT P29"/>
    <property type="match status" value="1"/>
</dbReference>
<accession>A0A5C5FTP9</accession>
<keyword evidence="5" id="KW-0540">Nuclease</keyword>
<feature type="region of interest" description="Disordered" evidence="8">
    <location>
        <begin position="92"/>
        <end position="122"/>
    </location>
</feature>
<evidence type="ECO:0000256" key="5">
    <source>
        <dbReference type="ARBA" id="ARBA00022722"/>
    </source>
</evidence>
<organism evidence="9 10">
    <name type="scientific">Rhodotorula diobovata</name>
    <dbReference type="NCBI Taxonomy" id="5288"/>
    <lineage>
        <taxon>Eukaryota</taxon>
        <taxon>Fungi</taxon>
        <taxon>Dikarya</taxon>
        <taxon>Basidiomycota</taxon>
        <taxon>Pucciniomycotina</taxon>
        <taxon>Microbotryomycetes</taxon>
        <taxon>Sporidiobolales</taxon>
        <taxon>Sporidiobolaceae</taxon>
        <taxon>Rhodotorula</taxon>
    </lineage>
</organism>
<dbReference type="Proteomes" id="UP000311382">
    <property type="component" value="Unassembled WGS sequence"/>
</dbReference>
<evidence type="ECO:0000256" key="8">
    <source>
        <dbReference type="SAM" id="MobiDB-lite"/>
    </source>
</evidence>
<feature type="compositionally biased region" description="Low complexity" evidence="8">
    <location>
        <begin position="9"/>
        <end position="19"/>
    </location>
</feature>
<feature type="compositionally biased region" description="Low complexity" evidence="8">
    <location>
        <begin position="161"/>
        <end position="183"/>
    </location>
</feature>
<sequence>MATQAPALGGASTSSASTSKPPRHSPWDPYAPLPPSVKRRLDPRDAIPTQPYLQELSIPAEVADERVAGKLLQLDLPQGKVSDWRKAELAKRDAEKDKKRQKRLREGDCGLSGRRKRASQGEAAVGSVHYSAVLPVHHLWLGYVSELLAVPLVIPSPSPPSITSSSAAATTPAGPTTSTLLPTFPARHGAPAVPRDEHVNVASLHTKMVKADFTGCLLSVKRAKNPSLVGLRGIVLQETLGTFKLVTPASQLKVVAKQGSVFNIVLPLAPAASSPAVARELSFDLYGDSFAYRPADRVGKKWKAGTSAGGVELV</sequence>
<feature type="region of interest" description="Disordered" evidence="8">
    <location>
        <begin position="1"/>
        <end position="53"/>
    </location>
</feature>
<keyword evidence="4" id="KW-0819">tRNA processing</keyword>